<dbReference type="EMBL" id="LMAR01000020">
    <property type="protein sequence ID" value="KQK31598.1"/>
    <property type="molecule type" value="Genomic_DNA"/>
</dbReference>
<dbReference type="STRING" id="53254.SAMN05660750_01683"/>
<comment type="caution">
    <text evidence="2">The sequence shown here is derived from an EMBL/GenBank/DDBJ whole genome shotgun (WGS) entry which is preliminary data.</text>
</comment>
<proteinExistence type="predicted"/>
<feature type="signal peptide" evidence="1">
    <location>
        <begin position="1"/>
        <end position="31"/>
    </location>
</feature>
<name>A0A0Q3PP18_9HYPH</name>
<evidence type="ECO:0000313" key="2">
    <source>
        <dbReference type="EMBL" id="KQK31598.1"/>
    </source>
</evidence>
<keyword evidence="3" id="KW-1185">Reference proteome</keyword>
<sequence length="94" mass="10591">METKMIRTTLLAATVAGALGGVALMVMPAAAAPIAAPAGQTAQAGHGLIEQAQYYRGPRRYYGPRPYYRPRCFWSERRVWNGWRWVIRPVRVCR</sequence>
<accession>A0A0Q3PP18</accession>
<protein>
    <submittedName>
        <fullName evidence="2">Uncharacterized protein</fullName>
    </submittedName>
</protein>
<dbReference type="AlphaFoldDB" id="A0A0Q3PP18"/>
<keyword evidence="1" id="KW-0732">Signal</keyword>
<reference evidence="2 3" key="1">
    <citation type="submission" date="2015-10" db="EMBL/GenBank/DDBJ databases">
        <title>Draft genome of Bosea thiooxidans.</title>
        <authorList>
            <person name="Wang X."/>
        </authorList>
    </citation>
    <scope>NUCLEOTIDE SEQUENCE [LARGE SCALE GENOMIC DNA]</scope>
    <source>
        <strain evidence="2 3">CGMCC 9174</strain>
    </source>
</reference>
<dbReference type="Proteomes" id="UP000051562">
    <property type="component" value="Unassembled WGS sequence"/>
</dbReference>
<gene>
    <name evidence="2" type="ORF">ARD30_09380</name>
</gene>
<organism evidence="2 3">
    <name type="scientific">Bosea thiooxidans</name>
    <dbReference type="NCBI Taxonomy" id="53254"/>
    <lineage>
        <taxon>Bacteria</taxon>
        <taxon>Pseudomonadati</taxon>
        <taxon>Pseudomonadota</taxon>
        <taxon>Alphaproteobacteria</taxon>
        <taxon>Hyphomicrobiales</taxon>
        <taxon>Boseaceae</taxon>
        <taxon>Bosea</taxon>
    </lineage>
</organism>
<evidence type="ECO:0000313" key="3">
    <source>
        <dbReference type="Proteomes" id="UP000051562"/>
    </source>
</evidence>
<evidence type="ECO:0000256" key="1">
    <source>
        <dbReference type="SAM" id="SignalP"/>
    </source>
</evidence>
<feature type="chain" id="PRO_5006206541" evidence="1">
    <location>
        <begin position="32"/>
        <end position="94"/>
    </location>
</feature>